<evidence type="ECO:0000313" key="6">
    <source>
        <dbReference type="Proteomes" id="UP000182347"/>
    </source>
</evidence>
<sequence>MVSSCDQYNYHVWSNKRLFEHLREIPESVIHQEVESVFPTLATVLVHAYFTETIWLRVMQGKAFDTIEEYVDRQDLTRRFAQKNLHEIEADYKQLEAEYRSFLNATADPMVTKTIDHPGFGRMEITIFHLLCHLINHATYHRGNITAMLRQLGYKGVSTDYVVYRMNQKNNTMESN</sequence>
<evidence type="ECO:0000256" key="3">
    <source>
        <dbReference type="PIRSR" id="PIRSR607837-1"/>
    </source>
</evidence>
<keyword evidence="6" id="KW-1185">Reference proteome</keyword>
<evidence type="ECO:0000256" key="4">
    <source>
        <dbReference type="SAM" id="Coils"/>
    </source>
</evidence>
<feature type="binding site" evidence="3">
    <location>
        <position position="47"/>
    </location>
    <ligand>
        <name>a divalent metal cation</name>
        <dbReference type="ChEBI" id="CHEBI:60240"/>
    </ligand>
</feature>
<dbReference type="EMBL" id="FNHF01000008">
    <property type="protein sequence ID" value="SDN04901.1"/>
    <property type="molecule type" value="Genomic_DNA"/>
</dbReference>
<gene>
    <name evidence="5" type="ORF">SAMN05216244_4075</name>
</gene>
<dbReference type="PANTHER" id="PTHR37302">
    <property type="entry name" value="SLR1116 PROTEIN"/>
    <property type="match status" value="1"/>
</dbReference>
<keyword evidence="2 3" id="KW-0479">Metal-binding</keyword>
<evidence type="ECO:0000256" key="1">
    <source>
        <dbReference type="ARBA" id="ARBA00008635"/>
    </source>
</evidence>
<organism evidence="5 6">
    <name type="scientific">Sediminibacillus halophilus</name>
    <dbReference type="NCBI Taxonomy" id="482461"/>
    <lineage>
        <taxon>Bacteria</taxon>
        <taxon>Bacillati</taxon>
        <taxon>Bacillota</taxon>
        <taxon>Bacilli</taxon>
        <taxon>Bacillales</taxon>
        <taxon>Bacillaceae</taxon>
        <taxon>Sediminibacillus</taxon>
    </lineage>
</organism>
<evidence type="ECO:0000313" key="5">
    <source>
        <dbReference type="EMBL" id="SDN04901.1"/>
    </source>
</evidence>
<accession>A0A1G9Y8Q6</accession>
<feature type="binding site" evidence="3">
    <location>
        <position position="141"/>
    </location>
    <ligand>
        <name>a divalent metal cation</name>
        <dbReference type="ChEBI" id="CHEBI:60240"/>
    </ligand>
</feature>
<dbReference type="InterPro" id="IPR007837">
    <property type="entry name" value="DinB"/>
</dbReference>
<dbReference type="GO" id="GO:0046872">
    <property type="term" value="F:metal ion binding"/>
    <property type="evidence" value="ECO:0007669"/>
    <property type="project" value="UniProtKB-KW"/>
</dbReference>
<feature type="coiled-coil region" evidence="4">
    <location>
        <begin position="78"/>
        <end position="105"/>
    </location>
</feature>
<name>A0A1G9Y8Q6_9BACI</name>
<dbReference type="PANTHER" id="PTHR37302:SF1">
    <property type="entry name" value="PROTEIN DINB"/>
    <property type="match status" value="1"/>
</dbReference>
<dbReference type="InterPro" id="IPR034660">
    <property type="entry name" value="DinB/YfiT-like"/>
</dbReference>
<evidence type="ECO:0000256" key="2">
    <source>
        <dbReference type="ARBA" id="ARBA00022723"/>
    </source>
</evidence>
<dbReference type="Pfam" id="PF05163">
    <property type="entry name" value="DinB"/>
    <property type="match status" value="1"/>
</dbReference>
<dbReference type="Proteomes" id="UP000182347">
    <property type="component" value="Unassembled WGS sequence"/>
</dbReference>
<protein>
    <submittedName>
        <fullName evidence="5">Uncharacterized damage-inducible protein DinB (Forms a four-helix bundle)</fullName>
    </submittedName>
</protein>
<feature type="binding site" evidence="3">
    <location>
        <position position="137"/>
    </location>
    <ligand>
        <name>a divalent metal cation</name>
        <dbReference type="ChEBI" id="CHEBI:60240"/>
    </ligand>
</feature>
<reference evidence="6" key="1">
    <citation type="submission" date="2016-10" db="EMBL/GenBank/DDBJ databases">
        <authorList>
            <person name="Varghese N."/>
            <person name="Submissions S."/>
        </authorList>
    </citation>
    <scope>NUCLEOTIDE SEQUENCE [LARGE SCALE GENOMIC DNA]</scope>
    <source>
        <strain evidence="6">CGMCC 1.6199</strain>
    </source>
</reference>
<comment type="similarity">
    <text evidence="1">Belongs to the DinB family.</text>
</comment>
<proteinExistence type="inferred from homology"/>
<dbReference type="AlphaFoldDB" id="A0A1G9Y8Q6"/>
<dbReference type="Gene3D" id="1.20.120.450">
    <property type="entry name" value="dinb family like domain"/>
    <property type="match status" value="1"/>
</dbReference>
<keyword evidence="4" id="KW-0175">Coiled coil</keyword>
<dbReference type="RefSeq" id="WP_074601041.1">
    <property type="nucleotide sequence ID" value="NZ_FNHF01000008.1"/>
</dbReference>
<dbReference type="STRING" id="482461.SAMN05216244_4075"/>
<dbReference type="OrthoDB" id="9811413at2"/>
<dbReference type="SUPFAM" id="SSF109854">
    <property type="entry name" value="DinB/YfiT-like putative metalloenzymes"/>
    <property type="match status" value="1"/>
</dbReference>